<feature type="domain" description="EVE" evidence="4">
    <location>
        <begin position="3"/>
        <end position="176"/>
    </location>
</feature>
<evidence type="ECO:0000256" key="1">
    <source>
        <dbReference type="ARBA" id="ARBA00004123"/>
    </source>
</evidence>
<dbReference type="AlphaFoldDB" id="A0AAD4QEL2"/>
<feature type="compositionally biased region" description="Basic and acidic residues" evidence="3">
    <location>
        <begin position="182"/>
        <end position="209"/>
    </location>
</feature>
<dbReference type="Proteomes" id="UP001201163">
    <property type="component" value="Unassembled WGS sequence"/>
</dbReference>
<dbReference type="InterPro" id="IPR015947">
    <property type="entry name" value="PUA-like_sf"/>
</dbReference>
<proteinExistence type="predicted"/>
<protein>
    <submittedName>
        <fullName evidence="5">PUA-like domain-containing protein</fullName>
    </submittedName>
</protein>
<dbReference type="SUPFAM" id="SSF88697">
    <property type="entry name" value="PUA domain-like"/>
    <property type="match status" value="1"/>
</dbReference>
<dbReference type="EMBL" id="JAKELL010000004">
    <property type="protein sequence ID" value="KAH8999176.1"/>
    <property type="molecule type" value="Genomic_DNA"/>
</dbReference>
<comment type="subcellular location">
    <subcellularLocation>
        <location evidence="1">Nucleus</location>
    </subcellularLocation>
</comment>
<reference evidence="5" key="1">
    <citation type="submission" date="2022-01" db="EMBL/GenBank/DDBJ databases">
        <title>Comparative genomics reveals a dynamic genome evolution in the ectomycorrhizal milk-cap (Lactarius) mushrooms.</title>
        <authorList>
            <consortium name="DOE Joint Genome Institute"/>
            <person name="Lebreton A."/>
            <person name="Tang N."/>
            <person name="Kuo A."/>
            <person name="LaButti K."/>
            <person name="Drula E."/>
            <person name="Barry K."/>
            <person name="Clum A."/>
            <person name="Lipzen A."/>
            <person name="Mousain D."/>
            <person name="Ng V."/>
            <person name="Wang R."/>
            <person name="Wang X."/>
            <person name="Dai Y."/>
            <person name="Henrissat B."/>
            <person name="Grigoriev I.V."/>
            <person name="Guerin-Laguette A."/>
            <person name="Yu F."/>
            <person name="Martin F.M."/>
        </authorList>
    </citation>
    <scope>NUCLEOTIDE SEQUENCE</scope>
    <source>
        <strain evidence="5">QP</strain>
    </source>
</reference>
<feature type="region of interest" description="Disordered" evidence="3">
    <location>
        <begin position="177"/>
        <end position="229"/>
    </location>
</feature>
<dbReference type="Gene3D" id="3.10.590.10">
    <property type="entry name" value="ph1033 like domains"/>
    <property type="match status" value="1"/>
</dbReference>
<dbReference type="GO" id="GO:0005634">
    <property type="term" value="C:nucleus"/>
    <property type="evidence" value="ECO:0007669"/>
    <property type="project" value="UniProtKB-SubCell"/>
</dbReference>
<accession>A0AAD4QEL2</accession>
<dbReference type="PANTHER" id="PTHR14087">
    <property type="entry name" value="THYMOCYTE NUCLEAR PROTEIN 1"/>
    <property type="match status" value="1"/>
</dbReference>
<evidence type="ECO:0000313" key="5">
    <source>
        <dbReference type="EMBL" id="KAH8999176.1"/>
    </source>
</evidence>
<evidence type="ECO:0000256" key="3">
    <source>
        <dbReference type="SAM" id="MobiDB-lite"/>
    </source>
</evidence>
<evidence type="ECO:0000256" key="2">
    <source>
        <dbReference type="ARBA" id="ARBA00023242"/>
    </source>
</evidence>
<evidence type="ECO:0000313" key="6">
    <source>
        <dbReference type="Proteomes" id="UP001201163"/>
    </source>
</evidence>
<dbReference type="PANTHER" id="PTHR14087:SF7">
    <property type="entry name" value="THYMOCYTE NUCLEAR PROTEIN 1"/>
    <property type="match status" value="1"/>
</dbReference>
<dbReference type="FunFam" id="3.10.590.10:FF:000006">
    <property type="entry name" value="Chromosome 7, whole genome shotgun sequence"/>
    <property type="match status" value="1"/>
</dbReference>
<sequence length="229" mass="26096">MNQHWLMKAEPNSRIVKGKEVKFSVEDFEAVGTTPWEGVRNPEARNIMKSMRLGDKVLFYHSSCKTPGIAGFAEVTREAYPDYTAWDPEHPYYDPKSEERNPKWFMVDVKFVSRAAHFVPYPLLRKIAASDATTPPAGLEYIGEKEVSAIREMDLVHRGRLSVQRVQPEAWEVIEGMAEKGGWTEETKGGGRAKNKEETSINGKRKNEEGTGTDTDTRRRSKRRTCMKS</sequence>
<dbReference type="InterPro" id="IPR002740">
    <property type="entry name" value="EVE_domain"/>
</dbReference>
<comment type="caution">
    <text evidence="5">The sequence shown here is derived from an EMBL/GenBank/DDBJ whole genome shotgun (WGS) entry which is preliminary data.</text>
</comment>
<dbReference type="CDD" id="cd21133">
    <property type="entry name" value="EVE"/>
    <property type="match status" value="1"/>
</dbReference>
<feature type="compositionally biased region" description="Basic residues" evidence="3">
    <location>
        <begin position="219"/>
        <end position="229"/>
    </location>
</feature>
<evidence type="ECO:0000259" key="4">
    <source>
        <dbReference type="Pfam" id="PF01878"/>
    </source>
</evidence>
<dbReference type="InterPro" id="IPR047197">
    <property type="entry name" value="THYN1-like_EVE"/>
</dbReference>
<name>A0AAD4QEL2_9AGAM</name>
<gene>
    <name evidence="5" type="ORF">EDB92DRAFT_1790250</name>
</gene>
<dbReference type="Pfam" id="PF01878">
    <property type="entry name" value="EVE"/>
    <property type="match status" value="1"/>
</dbReference>
<keyword evidence="2" id="KW-0539">Nucleus</keyword>
<keyword evidence="6" id="KW-1185">Reference proteome</keyword>
<organism evidence="5 6">
    <name type="scientific">Lactarius akahatsu</name>
    <dbReference type="NCBI Taxonomy" id="416441"/>
    <lineage>
        <taxon>Eukaryota</taxon>
        <taxon>Fungi</taxon>
        <taxon>Dikarya</taxon>
        <taxon>Basidiomycota</taxon>
        <taxon>Agaricomycotina</taxon>
        <taxon>Agaricomycetes</taxon>
        <taxon>Russulales</taxon>
        <taxon>Russulaceae</taxon>
        <taxon>Lactarius</taxon>
    </lineage>
</organism>
<dbReference type="InterPro" id="IPR052181">
    <property type="entry name" value="5hmC_binding"/>
</dbReference>